<dbReference type="InterPro" id="IPR002523">
    <property type="entry name" value="MgTranspt_CorA/ZnTranspt_ZntB"/>
</dbReference>
<dbReference type="PANTHER" id="PTHR46494">
    <property type="entry name" value="CORA FAMILY METAL ION TRANSPORTER (EUROFUNG)"/>
    <property type="match status" value="1"/>
</dbReference>
<dbReference type="InterPro" id="IPR045863">
    <property type="entry name" value="CorA_TM1_TM2"/>
</dbReference>
<dbReference type="InterPro" id="IPR004488">
    <property type="entry name" value="Mg/Co-transport_prot_CorA"/>
</dbReference>
<dbReference type="SUPFAM" id="SSF143865">
    <property type="entry name" value="CorA soluble domain-like"/>
    <property type="match status" value="1"/>
</dbReference>
<dbReference type="Pfam" id="PF01544">
    <property type="entry name" value="CorA"/>
    <property type="match status" value="1"/>
</dbReference>
<dbReference type="InterPro" id="IPR045861">
    <property type="entry name" value="CorA_cytoplasmic_dom"/>
</dbReference>
<keyword evidence="3 8" id="KW-0813">Transport</keyword>
<proteinExistence type="inferred from homology"/>
<name>A0ABU9L1D2_9FLAO</name>
<dbReference type="RefSeq" id="WP_342160323.1">
    <property type="nucleotide sequence ID" value="NZ_JBCDNA010000002.1"/>
</dbReference>
<evidence type="ECO:0000256" key="6">
    <source>
        <dbReference type="ARBA" id="ARBA00022989"/>
    </source>
</evidence>
<keyword evidence="5 8" id="KW-0812">Transmembrane</keyword>
<organism evidence="9 10">
    <name type="scientific">Lutimonas vermicola</name>
    <dbReference type="NCBI Taxonomy" id="414288"/>
    <lineage>
        <taxon>Bacteria</taxon>
        <taxon>Pseudomonadati</taxon>
        <taxon>Bacteroidota</taxon>
        <taxon>Flavobacteriia</taxon>
        <taxon>Flavobacteriales</taxon>
        <taxon>Flavobacteriaceae</taxon>
        <taxon>Lutimonas</taxon>
    </lineage>
</organism>
<dbReference type="Gene3D" id="3.30.460.20">
    <property type="entry name" value="CorA soluble domain-like"/>
    <property type="match status" value="1"/>
</dbReference>
<evidence type="ECO:0000256" key="5">
    <source>
        <dbReference type="ARBA" id="ARBA00022692"/>
    </source>
</evidence>
<keyword evidence="6 8" id="KW-1133">Transmembrane helix</keyword>
<keyword evidence="4 8" id="KW-1003">Cell membrane</keyword>
<dbReference type="Proteomes" id="UP001474120">
    <property type="component" value="Unassembled WGS sequence"/>
</dbReference>
<evidence type="ECO:0000313" key="10">
    <source>
        <dbReference type="Proteomes" id="UP001474120"/>
    </source>
</evidence>
<keyword evidence="7 8" id="KW-0472">Membrane</keyword>
<gene>
    <name evidence="8 9" type="primary">corA</name>
    <name evidence="9" type="ORF">AABB81_10090</name>
</gene>
<comment type="subcellular location">
    <subcellularLocation>
        <location evidence="1">Cell membrane</location>
        <topology evidence="1">Multi-pass membrane protein</topology>
    </subcellularLocation>
    <subcellularLocation>
        <location evidence="8">Membrane</location>
        <topology evidence="8">Multi-pass membrane protein</topology>
    </subcellularLocation>
</comment>
<sequence>MTRYPKKAKSEIGLSPTELVFRGEKKVDQIQMGVIDFDETSVEEKTIQNVKEIATFAHKKTVTWFNIYGLHDIEILKEIGEEFNFDKLILADVLETQSRPKIEDFNNFVFISLKMIQFSEEKQDITVENLSLLFNDNILFSFQEKKGDVFEPVRNRIRNHKRKLRSSRPDYLAFALIDTVIDHYLYLLGMLGEKIESIDDVLIDHPNTSVIDEIKSYKKKINYIQKGIKPAKEMILALSKLESDFIHKKNKIHFKELVNNINQASDNVDSYRELLSDQLNVYHMMISSRLNDIMKFLTIFSVIFIPLTFIAGIYGTNFDVLPELHFKYGYYIMLGCMAVIAIAMLLYFKRKKWL</sequence>
<feature type="transmembrane region" description="Helical" evidence="8">
    <location>
        <begin position="328"/>
        <end position="348"/>
    </location>
</feature>
<reference evidence="9 10" key="1">
    <citation type="submission" date="2024-04" db="EMBL/GenBank/DDBJ databases">
        <title>whole genome sequencing of Lutimonas vermicola strain IMCC1616.</title>
        <authorList>
            <person name="Bae S.S."/>
        </authorList>
    </citation>
    <scope>NUCLEOTIDE SEQUENCE [LARGE SCALE GENOMIC DNA]</scope>
    <source>
        <strain evidence="9 10">IMCC1616</strain>
    </source>
</reference>
<comment type="similarity">
    <text evidence="2 8">Belongs to the CorA metal ion transporter (MIT) (TC 1.A.35) family.</text>
</comment>
<dbReference type="SUPFAM" id="SSF144083">
    <property type="entry name" value="Magnesium transport protein CorA, transmembrane region"/>
    <property type="match status" value="1"/>
</dbReference>
<comment type="function">
    <text evidence="8">Mediates influx of magnesium ions.</text>
</comment>
<dbReference type="PANTHER" id="PTHR46494:SF1">
    <property type="entry name" value="CORA FAMILY METAL ION TRANSPORTER (EUROFUNG)"/>
    <property type="match status" value="1"/>
</dbReference>
<evidence type="ECO:0000256" key="8">
    <source>
        <dbReference type="RuleBase" id="RU362010"/>
    </source>
</evidence>
<keyword evidence="10" id="KW-1185">Reference proteome</keyword>
<evidence type="ECO:0000313" key="9">
    <source>
        <dbReference type="EMBL" id="MEL4456246.1"/>
    </source>
</evidence>
<evidence type="ECO:0000256" key="3">
    <source>
        <dbReference type="ARBA" id="ARBA00022448"/>
    </source>
</evidence>
<dbReference type="EMBL" id="JBCDNA010000002">
    <property type="protein sequence ID" value="MEL4456246.1"/>
    <property type="molecule type" value="Genomic_DNA"/>
</dbReference>
<keyword evidence="8" id="KW-0460">Magnesium</keyword>
<dbReference type="CDD" id="cd12828">
    <property type="entry name" value="TmCorA-like_1"/>
    <property type="match status" value="1"/>
</dbReference>
<evidence type="ECO:0000256" key="1">
    <source>
        <dbReference type="ARBA" id="ARBA00004651"/>
    </source>
</evidence>
<accession>A0ABU9L1D2</accession>
<evidence type="ECO:0000256" key="4">
    <source>
        <dbReference type="ARBA" id="ARBA00022475"/>
    </source>
</evidence>
<evidence type="ECO:0000256" key="7">
    <source>
        <dbReference type="ARBA" id="ARBA00023136"/>
    </source>
</evidence>
<comment type="caution">
    <text evidence="9">The sequence shown here is derived from an EMBL/GenBank/DDBJ whole genome shotgun (WGS) entry which is preliminary data.</text>
</comment>
<keyword evidence="8" id="KW-0406">Ion transport</keyword>
<dbReference type="NCBIfam" id="TIGR00383">
    <property type="entry name" value="corA"/>
    <property type="match status" value="1"/>
</dbReference>
<feature type="transmembrane region" description="Helical" evidence="8">
    <location>
        <begin position="293"/>
        <end position="316"/>
    </location>
</feature>
<evidence type="ECO:0000256" key="2">
    <source>
        <dbReference type="ARBA" id="ARBA00009765"/>
    </source>
</evidence>
<protein>
    <recommendedName>
        <fullName evidence="8">Magnesium transport protein CorA</fullName>
    </recommendedName>
</protein>
<dbReference type="Gene3D" id="1.20.58.340">
    <property type="entry name" value="Magnesium transport protein CorA, transmembrane region"/>
    <property type="match status" value="2"/>
</dbReference>